<sequence>MKKYIQLSYKIQYKKAPKGFFRCRASNPNFCSRFKLYCILYIICYCLSSVRLYTTYGL</sequence>
<dbReference type="GeneID" id="3771256"/>
<name>Q2V333_ARATH</name>
<dbReference type="AlphaFoldDB" id="Q2V333"/>
<dbReference type="KEGG" id="ath:AT5G35195"/>
<organism evidence="3 4">
    <name type="scientific">Arabidopsis thaliana</name>
    <name type="common">Mouse-ear cress</name>
    <dbReference type="NCBI Taxonomy" id="3702"/>
    <lineage>
        <taxon>Eukaryota</taxon>
        <taxon>Viridiplantae</taxon>
        <taxon>Streptophyta</taxon>
        <taxon>Embryophyta</taxon>
        <taxon>Tracheophyta</taxon>
        <taxon>Spermatophyta</taxon>
        <taxon>Magnoliopsida</taxon>
        <taxon>eudicotyledons</taxon>
        <taxon>Gunneridae</taxon>
        <taxon>Pentapetalae</taxon>
        <taxon>rosids</taxon>
        <taxon>malvids</taxon>
        <taxon>Brassicales</taxon>
        <taxon>Brassicaceae</taxon>
        <taxon>Camelineae</taxon>
        <taxon>Arabidopsis</taxon>
    </lineage>
</organism>
<dbReference type="EMBL" id="CP002688">
    <property type="protein sequence ID" value="AED93943.1"/>
    <property type="molecule type" value="Genomic_DNA"/>
</dbReference>
<keyword evidence="4" id="KW-1185">Reference proteome</keyword>
<gene>
    <name evidence="2 3" type="ordered locus">At5g35195</name>
</gene>
<evidence type="ECO:0000313" key="4">
    <source>
        <dbReference type="Proteomes" id="UP000006548"/>
    </source>
</evidence>
<dbReference type="Proteomes" id="UP000006548">
    <property type="component" value="Chromosome 5"/>
</dbReference>
<protein>
    <submittedName>
        <fullName evidence="3">Defensin-like (DEFL) family protein</fullName>
    </submittedName>
</protein>
<proteinExistence type="predicted"/>
<evidence type="ECO:0000313" key="3">
    <source>
        <dbReference type="EMBL" id="AED93943.1"/>
    </source>
</evidence>
<keyword evidence="1" id="KW-0472">Membrane</keyword>
<dbReference type="RefSeq" id="NP_001031967.1">
    <property type="nucleotide sequence ID" value="NM_001036890.1"/>
</dbReference>
<keyword evidence="1" id="KW-0812">Transmembrane</keyword>
<accession>Q2V333</accession>
<keyword evidence="1" id="KW-1133">Transmembrane helix</keyword>
<feature type="transmembrane region" description="Helical" evidence="1">
    <location>
        <begin position="34"/>
        <end position="53"/>
    </location>
</feature>
<evidence type="ECO:0000256" key="1">
    <source>
        <dbReference type="SAM" id="Phobius"/>
    </source>
</evidence>
<dbReference type="InParanoid" id="Q2V333"/>
<dbReference type="TAIR" id="AT5G35195"/>
<dbReference type="HOGENOM" id="CLU_2981791_0_0_1"/>
<dbReference type="Araport" id="AT5G35195"/>
<evidence type="ECO:0000313" key="2">
    <source>
        <dbReference type="Araport" id="AT5G35195"/>
    </source>
</evidence>
<reference evidence="4" key="2">
    <citation type="journal article" date="2017" name="Plant J.">
        <title>Araport11: a complete reannotation of the Arabidopsis thaliana reference genome.</title>
        <authorList>
            <person name="Cheng C.Y."/>
            <person name="Krishnakumar V."/>
            <person name="Chan A.P."/>
            <person name="Thibaud-Nissen F."/>
            <person name="Schobel S."/>
            <person name="Town C.D."/>
        </authorList>
    </citation>
    <scope>GENOME REANNOTATION</scope>
    <source>
        <strain evidence="4">cv. Columbia</strain>
    </source>
</reference>
<reference evidence="3 4" key="1">
    <citation type="journal article" date="2000" name="Nature">
        <title>Sequence and analysis of chromosome 5 of the plant Arabidopsis thaliana.</title>
        <authorList>
            <consortium name="Kazusa DNA Research Institute"/>
            <consortium name="Cold Spring Harbor and Washington University in St Louis Sequencing Consortium"/>
            <consortium name="European Union Arabidopsis Genome Sequencing Consortium"/>
            <person name="Tabata S."/>
            <person name="Kaneko T."/>
            <person name="Nakamura Y."/>
            <person name="Kotani H."/>
            <person name="Kato T."/>
            <person name="Asamizu E."/>
            <person name="Miyajima N."/>
            <person name="Sasamoto S."/>
            <person name="Kimura T."/>
            <person name="Hosouchi T."/>
            <person name="Kawashima K."/>
            <person name="Kohara M."/>
            <person name="Matsumoto M."/>
            <person name="Matsuno A."/>
            <person name="Muraki A."/>
            <person name="Nakayama S."/>
            <person name="Nakazaki N."/>
            <person name="Naruo K."/>
            <person name="Okumura S."/>
            <person name="Shinpo S."/>
            <person name="Takeuchi C."/>
            <person name="Wada T."/>
            <person name="Watanabe A."/>
            <person name="Yamada M."/>
            <person name="Yasuda M."/>
            <person name="Sato S."/>
            <person name="de la Bastide M."/>
            <person name="Huang E."/>
            <person name="Spiegel L."/>
            <person name="Gnoj L."/>
            <person name="O'Shaughnessy A."/>
            <person name="Preston R."/>
            <person name="Habermann K."/>
            <person name="Murray J."/>
            <person name="Johnson D."/>
            <person name="Rohlfing T."/>
            <person name="Nelson J."/>
            <person name="Stoneking T."/>
            <person name="Pepin K."/>
            <person name="Spieth J."/>
            <person name="Sekhon M."/>
            <person name="Armstrong J."/>
            <person name="Becker M."/>
            <person name="Belter E."/>
            <person name="Cordum H."/>
            <person name="Cordes M."/>
            <person name="Courtney L."/>
            <person name="Courtney W."/>
            <person name="Dante M."/>
            <person name="Du H."/>
            <person name="Edwards J."/>
            <person name="Fryman J."/>
            <person name="Haakensen B."/>
            <person name="Lamar E."/>
            <person name="Latreille P."/>
            <person name="Leonard S."/>
            <person name="Meyer R."/>
            <person name="Mulvaney E."/>
            <person name="Ozersky P."/>
            <person name="Riley A."/>
            <person name="Strowmatt C."/>
            <person name="Wagner-McPherson C."/>
            <person name="Wollam A."/>
            <person name="Yoakum M."/>
            <person name="Bell M."/>
            <person name="Dedhia N."/>
            <person name="Parnell L."/>
            <person name="Shah R."/>
            <person name="Rodriguez M."/>
            <person name="See L.H."/>
            <person name="Vil D."/>
            <person name="Baker J."/>
            <person name="Kirchoff K."/>
            <person name="Toth K."/>
            <person name="King L."/>
            <person name="Bahret A."/>
            <person name="Miller B."/>
            <person name="Marra M."/>
            <person name="Martienssen R."/>
            <person name="McCombie W.R."/>
            <person name="Wilson R.K."/>
            <person name="Murphy G."/>
            <person name="Bancroft I."/>
            <person name="Volckaert G."/>
            <person name="Wambutt R."/>
            <person name="Dusterhoft A."/>
            <person name="Stiekema W."/>
            <person name="Pohl T."/>
            <person name="Entian K.D."/>
            <person name="Terryn N."/>
            <person name="Hartley N."/>
            <person name="Bent E."/>
            <person name="Johnson S."/>
            <person name="Langham S.A."/>
            <person name="McCullagh B."/>
            <person name="Robben J."/>
            <person name="Grymonprez B."/>
            <person name="Zimmermann W."/>
            <person name="Ramsperger U."/>
            <person name="Wedler H."/>
            <person name="Balke K."/>
            <person name="Wedler E."/>
            <person name="Peters S."/>
            <person name="van Staveren M."/>
            <person name="Dirkse W."/>
            <person name="Mooijman P."/>
            <person name="Lankhorst R.K."/>
            <person name="Weitzenegger T."/>
            <person name="Bothe G."/>
            <person name="Rose M."/>
            <person name="Hauf J."/>
            <person name="Berneiser S."/>
            <person name="Hempel S."/>
            <person name="Feldpausch M."/>
            <person name="Lamberth S."/>
            <person name="Villarroel R."/>
            <person name="Gielen J."/>
            <person name="Ardiles W."/>
            <person name="Bents O."/>
            <person name="Lemcke K."/>
            <person name="Kolesov G."/>
            <person name="Mayer K."/>
            <person name="Rudd S."/>
            <person name="Schoof H."/>
            <person name="Schueller C."/>
            <person name="Zaccaria P."/>
            <person name="Mewes H.W."/>
            <person name="Bevan M."/>
            <person name="Fransz P."/>
        </authorList>
    </citation>
    <scope>NUCLEOTIDE SEQUENCE [LARGE SCALE GENOMIC DNA]</scope>
    <source>
        <strain evidence="4">cv. Columbia</strain>
    </source>
</reference>
<dbReference type="PaxDb" id="3702-AT5G35195.1"/>